<evidence type="ECO:0000313" key="4">
    <source>
        <dbReference type="EMBL" id="SNB75428.1"/>
    </source>
</evidence>
<dbReference type="Gene3D" id="3.10.580.10">
    <property type="entry name" value="CBS-domain"/>
    <property type="match status" value="1"/>
</dbReference>
<dbReference type="InterPro" id="IPR000644">
    <property type="entry name" value="CBS_dom"/>
</dbReference>
<dbReference type="RefSeq" id="WP_088562470.1">
    <property type="nucleotide sequence ID" value="NZ_FYEH01000013.1"/>
</dbReference>
<dbReference type="EMBL" id="FYEH01000013">
    <property type="protein sequence ID" value="SNB75428.1"/>
    <property type="molecule type" value="Genomic_DNA"/>
</dbReference>
<evidence type="ECO:0000256" key="1">
    <source>
        <dbReference type="ARBA" id="ARBA00023122"/>
    </source>
</evidence>
<gene>
    <name evidence="4" type="ORF">SAMN07250955_11343</name>
</gene>
<dbReference type="PANTHER" id="PTHR43080:SF26">
    <property type="entry name" value="REGULATORY PROTEIN"/>
    <property type="match status" value="1"/>
</dbReference>
<protein>
    <submittedName>
        <fullName evidence="4">CBS domain-containing protein</fullName>
    </submittedName>
</protein>
<dbReference type="Pfam" id="PF00571">
    <property type="entry name" value="CBS"/>
    <property type="match status" value="2"/>
</dbReference>
<feature type="domain" description="CBS" evidence="3">
    <location>
        <begin position="113"/>
        <end position="168"/>
    </location>
</feature>
<dbReference type="InterPro" id="IPR046342">
    <property type="entry name" value="CBS_dom_sf"/>
</dbReference>
<dbReference type="PANTHER" id="PTHR43080">
    <property type="entry name" value="CBS DOMAIN-CONTAINING PROTEIN CBSX3, MITOCHONDRIAL"/>
    <property type="match status" value="1"/>
</dbReference>
<keyword evidence="1 2" id="KW-0129">CBS domain</keyword>
<feature type="domain" description="CBS" evidence="3">
    <location>
        <begin position="26"/>
        <end position="87"/>
    </location>
</feature>
<dbReference type="PROSITE" id="PS51371">
    <property type="entry name" value="CBS"/>
    <property type="match status" value="2"/>
</dbReference>
<keyword evidence="5" id="KW-1185">Reference proteome</keyword>
<name>A0A212RS20_9PROT</name>
<evidence type="ECO:0000313" key="5">
    <source>
        <dbReference type="Proteomes" id="UP000197065"/>
    </source>
</evidence>
<evidence type="ECO:0000259" key="3">
    <source>
        <dbReference type="PROSITE" id="PS51371"/>
    </source>
</evidence>
<dbReference type="OrthoDB" id="9802114at2"/>
<dbReference type="Proteomes" id="UP000197065">
    <property type="component" value="Unassembled WGS sequence"/>
</dbReference>
<evidence type="ECO:0000256" key="2">
    <source>
        <dbReference type="PROSITE-ProRule" id="PRU00703"/>
    </source>
</evidence>
<proteinExistence type="predicted"/>
<dbReference type="SMART" id="SM00116">
    <property type="entry name" value="CBS"/>
    <property type="match status" value="2"/>
</dbReference>
<dbReference type="InterPro" id="IPR051257">
    <property type="entry name" value="Diverse_CBS-Domain"/>
</dbReference>
<organism evidence="4 5">
    <name type="scientific">Arboricoccus pini</name>
    <dbReference type="NCBI Taxonomy" id="1963835"/>
    <lineage>
        <taxon>Bacteria</taxon>
        <taxon>Pseudomonadati</taxon>
        <taxon>Pseudomonadota</taxon>
        <taxon>Alphaproteobacteria</taxon>
        <taxon>Geminicoccales</taxon>
        <taxon>Geminicoccaceae</taxon>
        <taxon>Arboricoccus</taxon>
    </lineage>
</organism>
<sequence>MPSLSLALNEAMADWRLKSATAGLLMNRQVVAAGPHASSLDLILRMGRFNVDILPIVDTADRVLGIVSRGDIVRRSDFLCVKHCLARRVQDAPAAQSWADYLATGGKPARLIMTPDVIAVDESTPLATLHRLMEGHRIGCLPVLCQDRLVGLVTRTDLGTPGARPRQVRPSRASLPARTPDMPWRFAEADRWLAC</sequence>
<accession>A0A212RS20</accession>
<reference evidence="4 5" key="1">
    <citation type="submission" date="2017-06" db="EMBL/GenBank/DDBJ databases">
        <authorList>
            <person name="Kim H.J."/>
            <person name="Triplett B.A."/>
        </authorList>
    </citation>
    <scope>NUCLEOTIDE SEQUENCE [LARGE SCALE GENOMIC DNA]</scope>
    <source>
        <strain evidence="4 5">B29T1</strain>
    </source>
</reference>
<dbReference type="AlphaFoldDB" id="A0A212RS20"/>
<dbReference type="SUPFAM" id="SSF54631">
    <property type="entry name" value="CBS-domain pair"/>
    <property type="match status" value="1"/>
</dbReference>